<dbReference type="InterPro" id="IPR012223">
    <property type="entry name" value="TEII"/>
</dbReference>
<proteinExistence type="inferred from homology"/>
<dbReference type="InterPro" id="IPR020802">
    <property type="entry name" value="TesA-like"/>
</dbReference>
<feature type="domain" description="Thioesterase TesA-like" evidence="3">
    <location>
        <begin position="18"/>
        <end position="244"/>
    </location>
</feature>
<comment type="caution">
    <text evidence="4">The sequence shown here is derived from an EMBL/GenBank/DDBJ whole genome shotgun (WGS) entry which is preliminary data.</text>
</comment>
<organism evidence="4 5">
    <name type="scientific">Kitasatospora viridis</name>
    <dbReference type="NCBI Taxonomy" id="281105"/>
    <lineage>
        <taxon>Bacteria</taxon>
        <taxon>Bacillati</taxon>
        <taxon>Actinomycetota</taxon>
        <taxon>Actinomycetes</taxon>
        <taxon>Kitasatosporales</taxon>
        <taxon>Streptomycetaceae</taxon>
        <taxon>Kitasatospora</taxon>
    </lineage>
</organism>
<keyword evidence="2" id="KW-0378">Hydrolase</keyword>
<name>A0A561UJU0_9ACTN</name>
<dbReference type="Proteomes" id="UP000317940">
    <property type="component" value="Unassembled WGS sequence"/>
</dbReference>
<dbReference type="InterPro" id="IPR001031">
    <property type="entry name" value="Thioesterase"/>
</dbReference>
<dbReference type="InterPro" id="IPR029058">
    <property type="entry name" value="AB_hydrolase_fold"/>
</dbReference>
<dbReference type="SMART" id="SM00824">
    <property type="entry name" value="PKS_TE"/>
    <property type="match status" value="1"/>
</dbReference>
<evidence type="ECO:0000256" key="2">
    <source>
        <dbReference type="ARBA" id="ARBA00022801"/>
    </source>
</evidence>
<gene>
    <name evidence="4" type="ORF">FHX73_113479</name>
</gene>
<evidence type="ECO:0000313" key="5">
    <source>
        <dbReference type="Proteomes" id="UP000317940"/>
    </source>
</evidence>
<dbReference type="Gene3D" id="3.40.50.1820">
    <property type="entry name" value="alpha/beta hydrolase"/>
    <property type="match status" value="1"/>
</dbReference>
<dbReference type="PANTHER" id="PTHR11487">
    <property type="entry name" value="THIOESTERASE"/>
    <property type="match status" value="1"/>
</dbReference>
<sequence>MSPFVRPRQLDRPTLRLIGFHHAGGSAAGYYPLTHRLPEGWELLLLDLPGRGKRHAEPPLTEMTAVIARAVADVQPWTDAPFALFGHSLGALVAVETARELERIGAPPVWVGVSARVAPAFHPQAGRGLAELDDAELLTELIALGGLPDRIHELPGFVERFLRTSRADLRAVESYRPHPDRAPLTCPVTAFGGIDDPWAPADLLTAWSRETTGGFRRHVMPGGHFYLLGDAFAGFAAQLIDDVEEMGAALTH</sequence>
<dbReference type="EMBL" id="VIWT01000001">
    <property type="protein sequence ID" value="TWF99632.1"/>
    <property type="molecule type" value="Genomic_DNA"/>
</dbReference>
<keyword evidence="5" id="KW-1185">Reference proteome</keyword>
<accession>A0A561UJU0</accession>
<reference evidence="4 5" key="1">
    <citation type="submission" date="2019-06" db="EMBL/GenBank/DDBJ databases">
        <title>Sequencing the genomes of 1000 actinobacteria strains.</title>
        <authorList>
            <person name="Klenk H.-P."/>
        </authorList>
    </citation>
    <scope>NUCLEOTIDE SEQUENCE [LARGE SCALE GENOMIC DNA]</scope>
    <source>
        <strain evidence="4 5">DSM 44826</strain>
    </source>
</reference>
<dbReference type="GO" id="GO:0008610">
    <property type="term" value="P:lipid biosynthetic process"/>
    <property type="evidence" value="ECO:0007669"/>
    <property type="project" value="TreeGrafter"/>
</dbReference>
<dbReference type="AlphaFoldDB" id="A0A561UJU0"/>
<dbReference type="PANTHER" id="PTHR11487:SF0">
    <property type="entry name" value="S-ACYL FATTY ACID SYNTHASE THIOESTERASE, MEDIUM CHAIN"/>
    <property type="match status" value="1"/>
</dbReference>
<dbReference type="SUPFAM" id="SSF53474">
    <property type="entry name" value="alpha/beta-Hydrolases"/>
    <property type="match status" value="1"/>
</dbReference>
<protein>
    <submittedName>
        <fullName evidence="4">Surfactin synthase thioesterase subunit</fullName>
    </submittedName>
</protein>
<dbReference type="Pfam" id="PF00975">
    <property type="entry name" value="Thioesterase"/>
    <property type="match status" value="1"/>
</dbReference>
<dbReference type="GO" id="GO:0016787">
    <property type="term" value="F:hydrolase activity"/>
    <property type="evidence" value="ECO:0007669"/>
    <property type="project" value="UniProtKB-KW"/>
</dbReference>
<evidence type="ECO:0000259" key="3">
    <source>
        <dbReference type="SMART" id="SM00824"/>
    </source>
</evidence>
<evidence type="ECO:0000313" key="4">
    <source>
        <dbReference type="EMBL" id="TWF99632.1"/>
    </source>
</evidence>
<dbReference type="RefSeq" id="WP_145905855.1">
    <property type="nucleotide sequence ID" value="NZ_BAAAMZ010000006.1"/>
</dbReference>
<evidence type="ECO:0000256" key="1">
    <source>
        <dbReference type="ARBA" id="ARBA00007169"/>
    </source>
</evidence>
<dbReference type="OrthoDB" id="3872750at2"/>
<comment type="similarity">
    <text evidence="1">Belongs to the thioesterase family.</text>
</comment>